<gene>
    <name evidence="2" type="ORF">QBC35DRAFT_505603</name>
</gene>
<dbReference type="AlphaFoldDB" id="A0AAN7AG32"/>
<keyword evidence="3" id="KW-1185">Reference proteome</keyword>
<evidence type="ECO:0000313" key="3">
    <source>
        <dbReference type="Proteomes" id="UP001302126"/>
    </source>
</evidence>
<protein>
    <submittedName>
        <fullName evidence="2">Uncharacterized protein</fullName>
    </submittedName>
</protein>
<organism evidence="2 3">
    <name type="scientific">Podospora australis</name>
    <dbReference type="NCBI Taxonomy" id="1536484"/>
    <lineage>
        <taxon>Eukaryota</taxon>
        <taxon>Fungi</taxon>
        <taxon>Dikarya</taxon>
        <taxon>Ascomycota</taxon>
        <taxon>Pezizomycotina</taxon>
        <taxon>Sordariomycetes</taxon>
        <taxon>Sordariomycetidae</taxon>
        <taxon>Sordariales</taxon>
        <taxon>Podosporaceae</taxon>
        <taxon>Podospora</taxon>
    </lineage>
</organism>
<sequence>MDATSVLSTGPSRTPCPLDKPRKIHRSQQSSHRPLPNPKFSYLVPDRPQPSAWVNAKTALGVERYRERDSFTNLGPDGSQEKSQIDKRLYSTYLKNLEARFIAEDHLFDPDFHEPVVLTNPQLGKTIFSHPPPPADDASAEEAEPPKSDRTYKLMSHNEPFPTGPPIAAGCEAWYRSCAHTLMEDKTTFKYRPVQRYRLLEHYHHQWRYLYDGGPGEDDERFGRQRFSGGVSRNTRYDF</sequence>
<accession>A0AAN7AG32</accession>
<dbReference type="EMBL" id="MU864482">
    <property type="protein sequence ID" value="KAK4184582.1"/>
    <property type="molecule type" value="Genomic_DNA"/>
</dbReference>
<reference evidence="2" key="1">
    <citation type="journal article" date="2023" name="Mol. Phylogenet. Evol.">
        <title>Genome-scale phylogeny and comparative genomics of the fungal order Sordariales.</title>
        <authorList>
            <person name="Hensen N."/>
            <person name="Bonometti L."/>
            <person name="Westerberg I."/>
            <person name="Brannstrom I.O."/>
            <person name="Guillou S."/>
            <person name="Cros-Aarteil S."/>
            <person name="Calhoun S."/>
            <person name="Haridas S."/>
            <person name="Kuo A."/>
            <person name="Mondo S."/>
            <person name="Pangilinan J."/>
            <person name="Riley R."/>
            <person name="LaButti K."/>
            <person name="Andreopoulos B."/>
            <person name="Lipzen A."/>
            <person name="Chen C."/>
            <person name="Yan M."/>
            <person name="Daum C."/>
            <person name="Ng V."/>
            <person name="Clum A."/>
            <person name="Steindorff A."/>
            <person name="Ohm R.A."/>
            <person name="Martin F."/>
            <person name="Silar P."/>
            <person name="Natvig D.O."/>
            <person name="Lalanne C."/>
            <person name="Gautier V."/>
            <person name="Ament-Velasquez S.L."/>
            <person name="Kruys A."/>
            <person name="Hutchinson M.I."/>
            <person name="Powell A.J."/>
            <person name="Barry K."/>
            <person name="Miller A.N."/>
            <person name="Grigoriev I.V."/>
            <person name="Debuchy R."/>
            <person name="Gladieux P."/>
            <person name="Hiltunen Thoren M."/>
            <person name="Johannesson H."/>
        </authorList>
    </citation>
    <scope>NUCLEOTIDE SEQUENCE</scope>
    <source>
        <strain evidence="2">PSN309</strain>
    </source>
</reference>
<feature type="region of interest" description="Disordered" evidence="1">
    <location>
        <begin position="126"/>
        <end position="161"/>
    </location>
</feature>
<reference evidence="2" key="2">
    <citation type="submission" date="2023-05" db="EMBL/GenBank/DDBJ databases">
        <authorList>
            <consortium name="Lawrence Berkeley National Laboratory"/>
            <person name="Steindorff A."/>
            <person name="Hensen N."/>
            <person name="Bonometti L."/>
            <person name="Westerberg I."/>
            <person name="Brannstrom I.O."/>
            <person name="Guillou S."/>
            <person name="Cros-Aarteil S."/>
            <person name="Calhoun S."/>
            <person name="Haridas S."/>
            <person name="Kuo A."/>
            <person name="Mondo S."/>
            <person name="Pangilinan J."/>
            <person name="Riley R."/>
            <person name="Labutti K."/>
            <person name="Andreopoulos B."/>
            <person name="Lipzen A."/>
            <person name="Chen C."/>
            <person name="Yanf M."/>
            <person name="Daum C."/>
            <person name="Ng V."/>
            <person name="Clum A."/>
            <person name="Ohm R."/>
            <person name="Martin F."/>
            <person name="Silar P."/>
            <person name="Natvig D."/>
            <person name="Lalanne C."/>
            <person name="Gautier V."/>
            <person name="Ament-Velasquez S.L."/>
            <person name="Kruys A."/>
            <person name="Hutchinson M.I."/>
            <person name="Powell A.J."/>
            <person name="Barry K."/>
            <person name="Miller A.N."/>
            <person name="Grigoriev I.V."/>
            <person name="Debuchy R."/>
            <person name="Gladieux P."/>
            <person name="Thoren M.H."/>
            <person name="Johannesson H."/>
        </authorList>
    </citation>
    <scope>NUCLEOTIDE SEQUENCE</scope>
    <source>
        <strain evidence="2">PSN309</strain>
    </source>
</reference>
<feature type="compositionally biased region" description="Polar residues" evidence="1">
    <location>
        <begin position="1"/>
        <end position="12"/>
    </location>
</feature>
<feature type="region of interest" description="Disordered" evidence="1">
    <location>
        <begin position="1"/>
        <end position="48"/>
    </location>
</feature>
<dbReference type="Proteomes" id="UP001302126">
    <property type="component" value="Unassembled WGS sequence"/>
</dbReference>
<evidence type="ECO:0000313" key="2">
    <source>
        <dbReference type="EMBL" id="KAK4184582.1"/>
    </source>
</evidence>
<evidence type="ECO:0000256" key="1">
    <source>
        <dbReference type="SAM" id="MobiDB-lite"/>
    </source>
</evidence>
<comment type="caution">
    <text evidence="2">The sequence shown here is derived from an EMBL/GenBank/DDBJ whole genome shotgun (WGS) entry which is preliminary data.</text>
</comment>
<proteinExistence type="predicted"/>
<name>A0AAN7AG32_9PEZI</name>